<comment type="caution">
    <text evidence="1">The sequence shown here is derived from an EMBL/GenBank/DDBJ whole genome shotgun (WGS) entry which is preliminary data.</text>
</comment>
<protein>
    <recommendedName>
        <fullName evidence="3">Peptidase aspartic putative domain-containing protein</fullName>
    </recommendedName>
</protein>
<proteinExistence type="predicted"/>
<gene>
    <name evidence="1" type="ORF">NQ318_008392</name>
</gene>
<dbReference type="EMBL" id="JAPWTK010000092">
    <property type="protein sequence ID" value="KAJ8950951.1"/>
    <property type="molecule type" value="Genomic_DNA"/>
</dbReference>
<organism evidence="1 2">
    <name type="scientific">Aromia moschata</name>
    <dbReference type="NCBI Taxonomy" id="1265417"/>
    <lineage>
        <taxon>Eukaryota</taxon>
        <taxon>Metazoa</taxon>
        <taxon>Ecdysozoa</taxon>
        <taxon>Arthropoda</taxon>
        <taxon>Hexapoda</taxon>
        <taxon>Insecta</taxon>
        <taxon>Pterygota</taxon>
        <taxon>Neoptera</taxon>
        <taxon>Endopterygota</taxon>
        <taxon>Coleoptera</taxon>
        <taxon>Polyphaga</taxon>
        <taxon>Cucujiformia</taxon>
        <taxon>Chrysomeloidea</taxon>
        <taxon>Cerambycidae</taxon>
        <taxon>Cerambycinae</taxon>
        <taxon>Callichromatini</taxon>
        <taxon>Aromia</taxon>
    </lineage>
</organism>
<evidence type="ECO:0000313" key="1">
    <source>
        <dbReference type="EMBL" id="KAJ8950951.1"/>
    </source>
</evidence>
<name>A0AAV8YI75_9CUCU</name>
<dbReference type="PANTHER" id="PTHR22955">
    <property type="entry name" value="RETROTRANSPOSON"/>
    <property type="match status" value="1"/>
</dbReference>
<dbReference type="PANTHER" id="PTHR22955:SF77">
    <property type="entry name" value="ASPARTIC PUTATIVE DOMAIN-CONTAINING PROTEIN-RELATED"/>
    <property type="match status" value="1"/>
</dbReference>
<dbReference type="Proteomes" id="UP001162162">
    <property type="component" value="Unassembled WGS sequence"/>
</dbReference>
<accession>A0AAV8YI75</accession>
<evidence type="ECO:0008006" key="3">
    <source>
        <dbReference type="Google" id="ProtNLM"/>
    </source>
</evidence>
<sequence>MEDKHNKKRLWRIKGDYKMVQVQQKEDKDIRRCGAEANIARLVHLAYSFTLENVMNRLAVKAFLDGLRDNKICLLILAHPSNLVDAFLRGLELKPPNKAPGVKFDKRDKTCLTIKRCNGESNSVQEFKFQCGRERCVKRNMSSHNETNGSRVILSTVLVNILDKNKKLHTARALLDAGSQSNFITHELCEILQLKRTKINLKVCGLNQTHSDVRSSVSTQIQSRHGDFSTGLSCLVVPHISSDLPNFKINLQSLQIPNNITLADPKFHLPNKVDILLGAGVF</sequence>
<evidence type="ECO:0000313" key="2">
    <source>
        <dbReference type="Proteomes" id="UP001162162"/>
    </source>
</evidence>
<dbReference type="AlphaFoldDB" id="A0AAV8YI75"/>
<reference evidence="1" key="1">
    <citation type="journal article" date="2023" name="Insect Mol. Biol.">
        <title>Genome sequencing provides insights into the evolution of gene families encoding plant cell wall-degrading enzymes in longhorned beetles.</title>
        <authorList>
            <person name="Shin N.R."/>
            <person name="Okamura Y."/>
            <person name="Kirsch R."/>
            <person name="Pauchet Y."/>
        </authorList>
    </citation>
    <scope>NUCLEOTIDE SEQUENCE</scope>
    <source>
        <strain evidence="1">AMC_N1</strain>
    </source>
</reference>
<keyword evidence="2" id="KW-1185">Reference proteome</keyword>